<keyword evidence="1" id="KW-1133">Transmembrane helix</keyword>
<organism>
    <name type="scientific">Pyricularia oryzae (strain P131)</name>
    <name type="common">Rice blast fungus</name>
    <name type="synonym">Magnaporthe oryzae</name>
    <dbReference type="NCBI Taxonomy" id="1143193"/>
    <lineage>
        <taxon>Eukaryota</taxon>
        <taxon>Fungi</taxon>
        <taxon>Dikarya</taxon>
        <taxon>Ascomycota</taxon>
        <taxon>Pezizomycotina</taxon>
        <taxon>Sordariomycetes</taxon>
        <taxon>Sordariomycetidae</taxon>
        <taxon>Magnaporthales</taxon>
        <taxon>Pyriculariaceae</taxon>
        <taxon>Pyricularia</taxon>
    </lineage>
</organism>
<evidence type="ECO:0000313" key="2">
    <source>
        <dbReference type="EMBL" id="ELQ64108.1"/>
    </source>
</evidence>
<keyword evidence="1" id="KW-0812">Transmembrane</keyword>
<dbReference type="AlphaFoldDB" id="L7J7L0"/>
<sequence>MQNEILITVTCIIFPGYTFLYIWL</sequence>
<feature type="transmembrane region" description="Helical" evidence="1">
    <location>
        <begin position="6"/>
        <end position="23"/>
    </location>
</feature>
<gene>
    <name evidence="2" type="ORF">OOW_P131scaffold00813g1</name>
</gene>
<keyword evidence="1" id="KW-0472">Membrane</keyword>
<reference evidence="2" key="1">
    <citation type="journal article" date="2012" name="PLoS Genet.">
        <title>Comparative analysis of the genomes of two field isolates of the rice blast fungus Magnaporthe oryzae.</title>
        <authorList>
            <person name="Xue M."/>
            <person name="Yang J."/>
            <person name="Li Z."/>
            <person name="Hu S."/>
            <person name="Yao N."/>
            <person name="Dean R.A."/>
            <person name="Zhao W."/>
            <person name="Shen M."/>
            <person name="Zhang H."/>
            <person name="Li C."/>
            <person name="Liu L."/>
            <person name="Cao L."/>
            <person name="Xu X."/>
            <person name="Xing Y."/>
            <person name="Hsiang T."/>
            <person name="Zhang Z."/>
            <person name="Xu J.R."/>
            <person name="Peng Y.L."/>
        </authorList>
    </citation>
    <scope>NUCLEOTIDE SEQUENCE [LARGE SCALE GENOMIC DNA]</scope>
    <source>
        <strain evidence="2">P131</strain>
    </source>
</reference>
<name>L7J7L0_PYRO1</name>
<evidence type="ECO:0000256" key="1">
    <source>
        <dbReference type="SAM" id="Phobius"/>
    </source>
</evidence>
<accession>L7J7L0</accession>
<dbReference type="EMBL" id="JH794647">
    <property type="protein sequence ID" value="ELQ64108.1"/>
    <property type="molecule type" value="Genomic_DNA"/>
</dbReference>
<proteinExistence type="predicted"/>
<protein>
    <submittedName>
        <fullName evidence="2">Uncharacterized protein</fullName>
    </submittedName>
</protein>